<dbReference type="AlphaFoldDB" id="X1L3V0"/>
<reference evidence="2" key="1">
    <citation type="journal article" date="2014" name="Front. Microbiol.">
        <title>High frequency of phylogenetically diverse reductive dehalogenase-homologous genes in deep subseafloor sedimentary metagenomes.</title>
        <authorList>
            <person name="Kawai M."/>
            <person name="Futagami T."/>
            <person name="Toyoda A."/>
            <person name="Takaki Y."/>
            <person name="Nishi S."/>
            <person name="Hori S."/>
            <person name="Arai W."/>
            <person name="Tsubouchi T."/>
            <person name="Morono Y."/>
            <person name="Uchiyama I."/>
            <person name="Ito T."/>
            <person name="Fujiyama A."/>
            <person name="Inagaki F."/>
            <person name="Takami H."/>
        </authorList>
    </citation>
    <scope>NUCLEOTIDE SEQUENCE</scope>
    <source>
        <strain evidence="2">Expedition CK06-06</strain>
    </source>
</reference>
<accession>X1L3V0</accession>
<evidence type="ECO:0000256" key="1">
    <source>
        <dbReference type="SAM" id="MobiDB-lite"/>
    </source>
</evidence>
<sequence length="61" mass="7771">FHFEKMHRWDKKALHYFLLMKRYYDEKSVEKVKEDQETKRKQDEMVKNAPKQVQTRRRKKT</sequence>
<comment type="caution">
    <text evidence="2">The sequence shown here is derived from an EMBL/GenBank/DDBJ whole genome shotgun (WGS) entry which is preliminary data.</text>
</comment>
<feature type="region of interest" description="Disordered" evidence="1">
    <location>
        <begin position="31"/>
        <end position="61"/>
    </location>
</feature>
<feature type="compositionally biased region" description="Basic and acidic residues" evidence="1">
    <location>
        <begin position="31"/>
        <end position="46"/>
    </location>
</feature>
<name>X1L3V0_9ZZZZ</name>
<protein>
    <submittedName>
        <fullName evidence="2">Uncharacterized protein</fullName>
    </submittedName>
</protein>
<proteinExistence type="predicted"/>
<dbReference type="EMBL" id="BARV01011947">
    <property type="protein sequence ID" value="GAI14007.1"/>
    <property type="molecule type" value="Genomic_DNA"/>
</dbReference>
<evidence type="ECO:0000313" key="2">
    <source>
        <dbReference type="EMBL" id="GAI14007.1"/>
    </source>
</evidence>
<gene>
    <name evidence="2" type="ORF">S06H3_22378</name>
</gene>
<organism evidence="2">
    <name type="scientific">marine sediment metagenome</name>
    <dbReference type="NCBI Taxonomy" id="412755"/>
    <lineage>
        <taxon>unclassified sequences</taxon>
        <taxon>metagenomes</taxon>
        <taxon>ecological metagenomes</taxon>
    </lineage>
</organism>
<feature type="non-terminal residue" evidence="2">
    <location>
        <position position="1"/>
    </location>
</feature>